<evidence type="ECO:0000313" key="3">
    <source>
        <dbReference type="Proteomes" id="UP000003160"/>
    </source>
</evidence>
<dbReference type="HOGENOM" id="CLU_124897_0_0_10"/>
<dbReference type="InterPro" id="IPR009045">
    <property type="entry name" value="Zn_M74/Hedgehog-like"/>
</dbReference>
<reference evidence="2 3" key="1">
    <citation type="submission" date="2009-10" db="EMBL/GenBank/DDBJ databases">
        <authorList>
            <person name="Qin X."/>
            <person name="Bachman B."/>
            <person name="Battles P."/>
            <person name="Bell A."/>
            <person name="Bess C."/>
            <person name="Bickham C."/>
            <person name="Chaboub L."/>
            <person name="Chen D."/>
            <person name="Coyle M."/>
            <person name="Deiros D.R."/>
            <person name="Dinh H."/>
            <person name="Forbes L."/>
            <person name="Fowler G."/>
            <person name="Francisco L."/>
            <person name="Fu Q."/>
            <person name="Gubbala S."/>
            <person name="Hale W."/>
            <person name="Han Y."/>
            <person name="Hemphill L."/>
            <person name="Highlander S.K."/>
            <person name="Hirani K."/>
            <person name="Hogues M."/>
            <person name="Jackson L."/>
            <person name="Jakkamsetti A."/>
            <person name="Javaid M."/>
            <person name="Jiang H."/>
            <person name="Korchina V."/>
            <person name="Kovar C."/>
            <person name="Lara F."/>
            <person name="Lee S."/>
            <person name="Mata R."/>
            <person name="Mathew T."/>
            <person name="Moen C."/>
            <person name="Morales K."/>
            <person name="Munidasa M."/>
            <person name="Nazareth L."/>
            <person name="Ngo R."/>
            <person name="Nguyen L."/>
            <person name="Okwuonu G."/>
            <person name="Ongeri F."/>
            <person name="Patil S."/>
            <person name="Petrosino J."/>
            <person name="Pham C."/>
            <person name="Pham P."/>
            <person name="Pu L.-L."/>
            <person name="Puazo M."/>
            <person name="Raj R."/>
            <person name="Reid J."/>
            <person name="Rouhana J."/>
            <person name="Saada N."/>
            <person name="Shang Y."/>
            <person name="Simmons D."/>
            <person name="Thornton R."/>
            <person name="Warren J."/>
            <person name="Weissenberger G."/>
            <person name="Zhang J."/>
            <person name="Zhang L."/>
            <person name="Zhou C."/>
            <person name="Zhu D."/>
            <person name="Muzny D."/>
            <person name="Worley K."/>
            <person name="Gibbs R."/>
        </authorList>
    </citation>
    <scope>NUCLEOTIDE SEQUENCE [LARGE SCALE GENOMIC DNA]</scope>
    <source>
        <strain evidence="2 3">DSM 17361</strain>
    </source>
</reference>
<organism evidence="2 3">
    <name type="scientific">Hallella bergensis DSM 17361</name>
    <dbReference type="NCBI Taxonomy" id="585502"/>
    <lineage>
        <taxon>Bacteria</taxon>
        <taxon>Pseudomonadati</taxon>
        <taxon>Bacteroidota</taxon>
        <taxon>Bacteroidia</taxon>
        <taxon>Bacteroidales</taxon>
        <taxon>Prevotellaceae</taxon>
        <taxon>Hallella</taxon>
    </lineage>
</organism>
<sequence length="142" mass="16288">MTKQEKLHLSDHFTLYELTRSGTAIDHDLPNVPNLQQEQALRNLALNILEPLRRQFGPVIVSSGFRTRQVNRLVGGAPASQHTRGEAADIVINNTDRGLRMYSFIKTRLDFDQLILEPIGSPTPRWLHVSYTTRRKNRQMTL</sequence>
<evidence type="ECO:0000259" key="1">
    <source>
        <dbReference type="Pfam" id="PF08291"/>
    </source>
</evidence>
<dbReference type="Pfam" id="PF08291">
    <property type="entry name" value="Peptidase_M15_3"/>
    <property type="match status" value="1"/>
</dbReference>
<name>D1PT99_9BACT</name>
<feature type="domain" description="Peptidase M15A C-terminal" evidence="1">
    <location>
        <begin position="12"/>
        <end position="98"/>
    </location>
</feature>
<comment type="caution">
    <text evidence="2">The sequence shown here is derived from an EMBL/GenBank/DDBJ whole genome shotgun (WGS) entry which is preliminary data.</text>
</comment>
<gene>
    <name evidence="2" type="ORF">HMPREF0645_0184</name>
</gene>
<dbReference type="SUPFAM" id="SSF55166">
    <property type="entry name" value="Hedgehog/DD-peptidase"/>
    <property type="match status" value="1"/>
</dbReference>
<dbReference type="InterPro" id="IPR013230">
    <property type="entry name" value="Peptidase_M15A_C"/>
</dbReference>
<proteinExistence type="predicted"/>
<evidence type="ECO:0000313" key="2">
    <source>
        <dbReference type="EMBL" id="EFA45401.1"/>
    </source>
</evidence>
<dbReference type="EMBL" id="ACKS01000011">
    <property type="protein sequence ID" value="EFA45401.1"/>
    <property type="molecule type" value="Genomic_DNA"/>
</dbReference>
<accession>D1PT99</accession>
<dbReference type="RefSeq" id="WP_007175388.1">
    <property type="nucleotide sequence ID" value="NZ_GG704784.1"/>
</dbReference>
<dbReference type="OrthoDB" id="5242612at2"/>
<dbReference type="eggNOG" id="COG3108">
    <property type="taxonomic scope" value="Bacteria"/>
</dbReference>
<dbReference type="Proteomes" id="UP000003160">
    <property type="component" value="Unassembled WGS sequence"/>
</dbReference>
<protein>
    <submittedName>
        <fullName evidence="2">Peptidase M15</fullName>
    </submittedName>
</protein>
<dbReference type="AlphaFoldDB" id="D1PT99"/>
<dbReference type="Gene3D" id="3.30.1380.10">
    <property type="match status" value="1"/>
</dbReference>
<keyword evidence="3" id="KW-1185">Reference proteome</keyword>